<evidence type="ECO:0000256" key="1">
    <source>
        <dbReference type="ARBA" id="ARBA00004211"/>
    </source>
</evidence>
<reference evidence="10" key="1">
    <citation type="submission" date="2020-12" db="EMBL/GenBank/DDBJ databases">
        <authorList>
            <person name="Iha C."/>
        </authorList>
    </citation>
    <scope>NUCLEOTIDE SEQUENCE</scope>
</reference>
<keyword evidence="2" id="KW-0813">Transport</keyword>
<evidence type="ECO:0000256" key="8">
    <source>
        <dbReference type="SAM" id="Phobius"/>
    </source>
</evidence>
<keyword evidence="6 8" id="KW-0472">Membrane</keyword>
<dbReference type="PANTHER" id="PTHR21230">
    <property type="entry name" value="VESICLE TRANSPORT V-SNARE PROTEIN VTI1-RELATED"/>
    <property type="match status" value="1"/>
</dbReference>
<evidence type="ECO:0000256" key="4">
    <source>
        <dbReference type="ARBA" id="ARBA00022927"/>
    </source>
</evidence>
<protein>
    <recommendedName>
        <fullName evidence="9">t-SNARE coiled-coil homology domain-containing protein</fullName>
    </recommendedName>
</protein>
<evidence type="ECO:0000256" key="7">
    <source>
        <dbReference type="SAM" id="MobiDB-lite"/>
    </source>
</evidence>
<dbReference type="GO" id="GO:0015031">
    <property type="term" value="P:protein transport"/>
    <property type="evidence" value="ECO:0007669"/>
    <property type="project" value="UniProtKB-KW"/>
</dbReference>
<name>A0A8S1IXB8_9CHLO</name>
<dbReference type="GO" id="GO:0031902">
    <property type="term" value="C:late endosome membrane"/>
    <property type="evidence" value="ECO:0007669"/>
    <property type="project" value="TreeGrafter"/>
</dbReference>
<evidence type="ECO:0000313" key="10">
    <source>
        <dbReference type="EMBL" id="CAD7699840.1"/>
    </source>
</evidence>
<evidence type="ECO:0000256" key="6">
    <source>
        <dbReference type="ARBA" id="ARBA00023136"/>
    </source>
</evidence>
<feature type="region of interest" description="Disordered" evidence="7">
    <location>
        <begin position="112"/>
        <end position="138"/>
    </location>
</feature>
<dbReference type="SUPFAM" id="SSF58038">
    <property type="entry name" value="SNARE fusion complex"/>
    <property type="match status" value="1"/>
</dbReference>
<dbReference type="OrthoDB" id="19261at2759"/>
<dbReference type="PANTHER" id="PTHR21230:SF79">
    <property type="entry name" value="T-SNARE COILED-COIL HOMOLOGY DOMAIN-CONTAINING PROTEIN"/>
    <property type="match status" value="1"/>
</dbReference>
<dbReference type="GO" id="GO:0005794">
    <property type="term" value="C:Golgi apparatus"/>
    <property type="evidence" value="ECO:0007669"/>
    <property type="project" value="TreeGrafter"/>
</dbReference>
<dbReference type="GO" id="GO:0012507">
    <property type="term" value="C:ER to Golgi transport vesicle membrane"/>
    <property type="evidence" value="ECO:0007669"/>
    <property type="project" value="TreeGrafter"/>
</dbReference>
<dbReference type="CDD" id="cd15861">
    <property type="entry name" value="SNARE_SNAP25N_23N_29N_SEC9N"/>
    <property type="match status" value="1"/>
</dbReference>
<dbReference type="GO" id="GO:0005484">
    <property type="term" value="F:SNAP receptor activity"/>
    <property type="evidence" value="ECO:0007669"/>
    <property type="project" value="InterPro"/>
</dbReference>
<gene>
    <name evidence="10" type="ORF">OSTQU699_LOCUS5199</name>
</gene>
<comment type="subcellular location">
    <subcellularLocation>
        <location evidence="1">Membrane</location>
        <topology evidence="1">Single-pass type IV membrane protein</topology>
    </subcellularLocation>
</comment>
<evidence type="ECO:0000256" key="5">
    <source>
        <dbReference type="ARBA" id="ARBA00022989"/>
    </source>
</evidence>
<feature type="domain" description="T-SNARE coiled-coil homology" evidence="9">
    <location>
        <begin position="11"/>
        <end position="73"/>
    </location>
</feature>
<dbReference type="InterPro" id="IPR044766">
    <property type="entry name" value="NPSN/SNAP25-like_N_SNARE"/>
</dbReference>
<dbReference type="GO" id="GO:0005789">
    <property type="term" value="C:endoplasmic reticulum membrane"/>
    <property type="evidence" value="ECO:0007669"/>
    <property type="project" value="TreeGrafter"/>
</dbReference>
<dbReference type="Gene3D" id="1.20.5.110">
    <property type="match status" value="1"/>
</dbReference>
<dbReference type="Pfam" id="PF12352">
    <property type="entry name" value="V-SNARE_C"/>
    <property type="match status" value="1"/>
</dbReference>
<dbReference type="GO" id="GO:0006906">
    <property type="term" value="P:vesicle fusion"/>
    <property type="evidence" value="ECO:0007669"/>
    <property type="project" value="TreeGrafter"/>
</dbReference>
<evidence type="ECO:0000313" key="11">
    <source>
        <dbReference type="Proteomes" id="UP000708148"/>
    </source>
</evidence>
<dbReference type="GO" id="GO:0031201">
    <property type="term" value="C:SNARE complex"/>
    <property type="evidence" value="ECO:0007669"/>
    <property type="project" value="InterPro"/>
</dbReference>
<keyword evidence="4" id="KW-0653">Protein transport</keyword>
<dbReference type="EMBL" id="CAJHUC010001121">
    <property type="protein sequence ID" value="CAD7699840.1"/>
    <property type="molecule type" value="Genomic_DNA"/>
</dbReference>
<feature type="transmembrane region" description="Helical" evidence="8">
    <location>
        <begin position="85"/>
        <end position="103"/>
    </location>
</feature>
<proteinExistence type="predicted"/>
<sequence>MKTEEVIAEGRKAMRDVDVRLARAERVVEDTVQIGVQTAATLHEQSKQMDKIVDDLDEIEFTMKAAGRVVRDITRGIMTDRCIRCLLFLILVAIIVVVVLKVTDDDDDSFPKPKVFGGDGRAGSTQGDSGRRRLLFPT</sequence>
<evidence type="ECO:0000259" key="9">
    <source>
        <dbReference type="PROSITE" id="PS50192"/>
    </source>
</evidence>
<keyword evidence="3 8" id="KW-0812">Transmembrane</keyword>
<accession>A0A8S1IXB8</accession>
<evidence type="ECO:0000256" key="3">
    <source>
        <dbReference type="ARBA" id="ARBA00022692"/>
    </source>
</evidence>
<dbReference type="Proteomes" id="UP000708148">
    <property type="component" value="Unassembled WGS sequence"/>
</dbReference>
<dbReference type="GO" id="GO:0000149">
    <property type="term" value="F:SNARE binding"/>
    <property type="evidence" value="ECO:0007669"/>
    <property type="project" value="TreeGrafter"/>
</dbReference>
<keyword evidence="11" id="KW-1185">Reference proteome</keyword>
<organism evidence="10 11">
    <name type="scientific">Ostreobium quekettii</name>
    <dbReference type="NCBI Taxonomy" id="121088"/>
    <lineage>
        <taxon>Eukaryota</taxon>
        <taxon>Viridiplantae</taxon>
        <taxon>Chlorophyta</taxon>
        <taxon>core chlorophytes</taxon>
        <taxon>Ulvophyceae</taxon>
        <taxon>TCBD clade</taxon>
        <taxon>Bryopsidales</taxon>
        <taxon>Ostreobineae</taxon>
        <taxon>Ostreobiaceae</taxon>
        <taxon>Ostreobium</taxon>
    </lineage>
</organism>
<dbReference type="InterPro" id="IPR000727">
    <property type="entry name" value="T_SNARE_dom"/>
</dbReference>
<dbReference type="PROSITE" id="PS50192">
    <property type="entry name" value="T_SNARE"/>
    <property type="match status" value="1"/>
</dbReference>
<evidence type="ECO:0000256" key="2">
    <source>
        <dbReference type="ARBA" id="ARBA00022448"/>
    </source>
</evidence>
<keyword evidence="5 8" id="KW-1133">Transmembrane helix</keyword>
<comment type="caution">
    <text evidence="10">The sequence shown here is derived from an EMBL/GenBank/DDBJ whole genome shotgun (WGS) entry which is preliminary data.</text>
</comment>
<dbReference type="AlphaFoldDB" id="A0A8S1IXB8"/>